<organism evidence="2 3">
    <name type="scientific">Dyella lutea</name>
    <dbReference type="NCBI Taxonomy" id="2950441"/>
    <lineage>
        <taxon>Bacteria</taxon>
        <taxon>Pseudomonadati</taxon>
        <taxon>Pseudomonadota</taxon>
        <taxon>Gammaproteobacteria</taxon>
        <taxon>Lysobacterales</taxon>
        <taxon>Rhodanobacteraceae</taxon>
        <taxon>Dyella</taxon>
    </lineage>
</organism>
<dbReference type="PANTHER" id="PTHR43155:SF2">
    <property type="entry name" value="CYCLIC DI-GMP PHOSPHODIESTERASE PA4108"/>
    <property type="match status" value="1"/>
</dbReference>
<dbReference type="Pfam" id="PF13487">
    <property type="entry name" value="HD_5"/>
    <property type="match status" value="1"/>
</dbReference>
<gene>
    <name evidence="2" type="ORF">NC595_11760</name>
</gene>
<name>A0ABT1FBJ3_9GAMM</name>
<dbReference type="PANTHER" id="PTHR43155">
    <property type="entry name" value="CYCLIC DI-GMP PHOSPHODIESTERASE PA4108-RELATED"/>
    <property type="match status" value="1"/>
</dbReference>
<proteinExistence type="predicted"/>
<dbReference type="CDD" id="cd00077">
    <property type="entry name" value="HDc"/>
    <property type="match status" value="1"/>
</dbReference>
<dbReference type="InterPro" id="IPR021812">
    <property type="entry name" value="DUF3391"/>
</dbReference>
<dbReference type="Gene3D" id="1.10.3210.10">
    <property type="entry name" value="Hypothetical protein af1432"/>
    <property type="match status" value="1"/>
</dbReference>
<dbReference type="SMART" id="SM00471">
    <property type="entry name" value="HDc"/>
    <property type="match status" value="1"/>
</dbReference>
<evidence type="ECO:0000313" key="2">
    <source>
        <dbReference type="EMBL" id="MCP1374737.1"/>
    </source>
</evidence>
<dbReference type="PROSITE" id="PS51832">
    <property type="entry name" value="HD_GYP"/>
    <property type="match status" value="1"/>
</dbReference>
<dbReference type="SUPFAM" id="SSF109604">
    <property type="entry name" value="HD-domain/PDEase-like"/>
    <property type="match status" value="1"/>
</dbReference>
<dbReference type="EMBL" id="JAMZEK010000002">
    <property type="protein sequence ID" value="MCP1374737.1"/>
    <property type="molecule type" value="Genomic_DNA"/>
</dbReference>
<evidence type="ECO:0000313" key="3">
    <source>
        <dbReference type="Proteomes" id="UP001204615"/>
    </source>
</evidence>
<dbReference type="InterPro" id="IPR003607">
    <property type="entry name" value="HD/PDEase_dom"/>
</dbReference>
<comment type="caution">
    <text evidence="2">The sequence shown here is derived from an EMBL/GenBank/DDBJ whole genome shotgun (WGS) entry which is preliminary data.</text>
</comment>
<feature type="domain" description="HD-GYP" evidence="1">
    <location>
        <begin position="134"/>
        <end position="332"/>
    </location>
</feature>
<reference evidence="2 3" key="1">
    <citation type="submission" date="2022-06" db="EMBL/GenBank/DDBJ databases">
        <title>Dyella sp. Sa strain:Sa Genome sequencing.</title>
        <authorList>
            <person name="Park S."/>
        </authorList>
    </citation>
    <scope>NUCLEOTIDE SEQUENCE [LARGE SCALE GENOMIC DNA]</scope>
    <source>
        <strain evidence="2 3">Sa</strain>
    </source>
</reference>
<dbReference type="InterPro" id="IPR037522">
    <property type="entry name" value="HD_GYP_dom"/>
</dbReference>
<sequence>MTSPLKKIVATQVVAGMYVRKIEGNWLDHPFWRGSFLVEPGETLVTLRALGQQGVWIDTSKGLDLASGPVTSYAAPVIETTPEPSPERSAFGDDYAAAEAIRERARGVAKSLFGEARMGKALSMDAAAEVVDEISEVIARSPAAMLSVVRLKNKDDYTYLHSVAVAALMIALGMRLGYEGETLKELGVAGLLHDIGKVGISDAVLNKPGRLSPLELATVRQHPQVGWDILSRESAAGQMALEVCLHHHERTDGTGYPGRLSGDALSEVARMGAICDVYDAITSERCYKPGWEPAEAIRRMAEWQDGHFDRRIFHVFVKLIGIYPTGTLVQLASQRLAVVLVQGNGSALNPIVRLICTLPDRTRLEPETLDLEGSDDRIVAIEDPAHWDLDVPALLRA</sequence>
<accession>A0ABT1FBJ3</accession>
<protein>
    <submittedName>
        <fullName evidence="2">HD-GYP domain-containing protein</fullName>
    </submittedName>
</protein>
<dbReference type="Proteomes" id="UP001204615">
    <property type="component" value="Unassembled WGS sequence"/>
</dbReference>
<dbReference type="RefSeq" id="WP_253566645.1">
    <property type="nucleotide sequence ID" value="NZ_JAMZEK010000002.1"/>
</dbReference>
<dbReference type="Pfam" id="PF11871">
    <property type="entry name" value="DUF3391"/>
    <property type="match status" value="1"/>
</dbReference>
<keyword evidence="3" id="KW-1185">Reference proteome</keyword>
<evidence type="ECO:0000259" key="1">
    <source>
        <dbReference type="PROSITE" id="PS51832"/>
    </source>
</evidence>